<evidence type="ECO:0000313" key="2">
    <source>
        <dbReference type="EMBL" id="AWM78432.1"/>
    </source>
</evidence>
<dbReference type="RefSeq" id="WP_110450998.1">
    <property type="nucleotide sequence ID" value="NZ_CP029479.1"/>
</dbReference>
<reference evidence="3" key="1">
    <citation type="submission" date="2018-05" db="EMBL/GenBank/DDBJ databases">
        <title>Genome sequencing of Phenylobacterium sp. HYN0004.</title>
        <authorList>
            <person name="Yi H."/>
            <person name="Baek C."/>
        </authorList>
    </citation>
    <scope>NUCLEOTIDE SEQUENCE [LARGE SCALE GENOMIC DNA]</scope>
    <source>
        <strain evidence="3">HYN0004</strain>
    </source>
</reference>
<evidence type="ECO:0000313" key="3">
    <source>
        <dbReference type="Proteomes" id="UP000247763"/>
    </source>
</evidence>
<accession>A0A2Z3HT56</accession>
<evidence type="ECO:0000256" key="1">
    <source>
        <dbReference type="SAM" id="MobiDB-lite"/>
    </source>
</evidence>
<dbReference type="AlphaFoldDB" id="A0A2Z3HT56"/>
<keyword evidence="3" id="KW-1185">Reference proteome</keyword>
<organism evidence="2 3">
    <name type="scientific">Phenylobacterium parvum</name>
    <dbReference type="NCBI Taxonomy" id="2201350"/>
    <lineage>
        <taxon>Bacteria</taxon>
        <taxon>Pseudomonadati</taxon>
        <taxon>Pseudomonadota</taxon>
        <taxon>Alphaproteobacteria</taxon>
        <taxon>Caulobacterales</taxon>
        <taxon>Caulobacteraceae</taxon>
        <taxon>Phenylobacterium</taxon>
    </lineage>
</organism>
<feature type="region of interest" description="Disordered" evidence="1">
    <location>
        <begin position="1"/>
        <end position="20"/>
    </location>
</feature>
<proteinExistence type="predicted"/>
<protein>
    <submittedName>
        <fullName evidence="2">Uncharacterized protein</fullName>
    </submittedName>
</protein>
<dbReference type="EMBL" id="CP029479">
    <property type="protein sequence ID" value="AWM78432.1"/>
    <property type="molecule type" value="Genomic_DNA"/>
</dbReference>
<name>A0A2Z3HT56_9CAUL</name>
<dbReference type="KEGG" id="phb:HYN04_12135"/>
<sequence>MSRTTETPGHRMSRPLESGNPRIPQGLWITLAASLVILGAHGAEAAEATLDPLPEAALTLASAQLPPPRVHANFGVAPGLGTAPEASPVRLVMSAGRMSKPVVEAAGPGHRNPFTLVGNRKGLENAAQAEVRNGETWLVPASVSDTPVREIGLASFQGGGSYIASR</sequence>
<dbReference type="Proteomes" id="UP000247763">
    <property type="component" value="Chromosome"/>
</dbReference>
<gene>
    <name evidence="2" type="ORF">HYN04_12135</name>
</gene>